<dbReference type="InterPro" id="IPR025303">
    <property type="entry name" value="PdaC"/>
</dbReference>
<feature type="domain" description="DUF3298" evidence="1">
    <location>
        <begin position="181"/>
        <end position="258"/>
    </location>
</feature>
<dbReference type="InterPro" id="IPR037126">
    <property type="entry name" value="PdaC/RsiV-like_sf"/>
</dbReference>
<evidence type="ECO:0000313" key="4">
    <source>
        <dbReference type="Proteomes" id="UP001257659"/>
    </source>
</evidence>
<dbReference type="Gene3D" id="3.90.640.20">
    <property type="entry name" value="Heat-shock cognate protein, ATPase"/>
    <property type="match status" value="1"/>
</dbReference>
<dbReference type="Proteomes" id="UP001257659">
    <property type="component" value="Unassembled WGS sequence"/>
</dbReference>
<dbReference type="Gene3D" id="3.30.565.40">
    <property type="entry name" value="Fervidobacterium nodosum Rt17-B1 like"/>
    <property type="match status" value="1"/>
</dbReference>
<name>A0ABU1K1Z2_9FLAO</name>
<evidence type="ECO:0008006" key="5">
    <source>
        <dbReference type="Google" id="ProtNLM"/>
    </source>
</evidence>
<protein>
    <recommendedName>
        <fullName evidence="5">DUF3298/DUF4163 domain-containing protein</fullName>
    </recommendedName>
</protein>
<feature type="domain" description="Deacetylase PdaC" evidence="2">
    <location>
        <begin position="55"/>
        <end position="160"/>
    </location>
</feature>
<dbReference type="Pfam" id="PF11738">
    <property type="entry name" value="DUF3298"/>
    <property type="match status" value="1"/>
</dbReference>
<proteinExistence type="predicted"/>
<keyword evidence="4" id="KW-1185">Reference proteome</keyword>
<gene>
    <name evidence="3" type="ORF">GGR31_000250</name>
</gene>
<organism evidence="3 4">
    <name type="scientific">Mesonia maritima</name>
    <dbReference type="NCBI Taxonomy" id="1793873"/>
    <lineage>
        <taxon>Bacteria</taxon>
        <taxon>Pseudomonadati</taxon>
        <taxon>Bacteroidota</taxon>
        <taxon>Flavobacteriia</taxon>
        <taxon>Flavobacteriales</taxon>
        <taxon>Flavobacteriaceae</taxon>
        <taxon>Mesonia</taxon>
    </lineage>
</organism>
<dbReference type="RefSeq" id="WP_309726491.1">
    <property type="nucleotide sequence ID" value="NZ_JAVDQA010000001.1"/>
</dbReference>
<reference evidence="3 4" key="1">
    <citation type="submission" date="2023-07" db="EMBL/GenBank/DDBJ databases">
        <title>Genomic Encyclopedia of Type Strains, Phase IV (KMG-IV): sequencing the most valuable type-strain genomes for metagenomic binning, comparative biology and taxonomic classification.</title>
        <authorList>
            <person name="Goeker M."/>
        </authorList>
    </citation>
    <scope>NUCLEOTIDE SEQUENCE [LARGE SCALE GENOMIC DNA]</scope>
    <source>
        <strain evidence="3 4">DSM 102814</strain>
    </source>
</reference>
<accession>A0ABU1K1Z2</accession>
<comment type="caution">
    <text evidence="3">The sequence shown here is derived from an EMBL/GenBank/DDBJ whole genome shotgun (WGS) entry which is preliminary data.</text>
</comment>
<evidence type="ECO:0000259" key="1">
    <source>
        <dbReference type="Pfam" id="PF11738"/>
    </source>
</evidence>
<sequence>MKKIIVLLGIILATTSCLDDKKEDKSNDQKITEPIEESLDFITVAIDGKDFETCEEKDCPRVQVSYLKAENKPAIAEKINSVNENNLIKIFSSPEEEKPSPDNLQDAVKNFVDDYFSFKKEFPESPAEYEAEVSQNIRFRNDSLIVVETSFYLFTGGAHGYGATRYQHFNAKTGEALAQADLISDKTAFTNYAEKKFRKKFNIPMNSPINSTGFFFENNTFTLPENMAFTNDSIHFVYNRYEAASYAEGELQLSLPKSEVKNWVNY</sequence>
<dbReference type="InterPro" id="IPR021729">
    <property type="entry name" value="DUF3298"/>
</dbReference>
<dbReference type="Pfam" id="PF13739">
    <property type="entry name" value="PdaC"/>
    <property type="match status" value="1"/>
</dbReference>
<dbReference type="PROSITE" id="PS51257">
    <property type="entry name" value="PROKAR_LIPOPROTEIN"/>
    <property type="match status" value="1"/>
</dbReference>
<dbReference type="EMBL" id="JAVDQA010000001">
    <property type="protein sequence ID" value="MDR6299634.1"/>
    <property type="molecule type" value="Genomic_DNA"/>
</dbReference>
<evidence type="ECO:0000313" key="3">
    <source>
        <dbReference type="EMBL" id="MDR6299634.1"/>
    </source>
</evidence>
<evidence type="ECO:0000259" key="2">
    <source>
        <dbReference type="Pfam" id="PF13739"/>
    </source>
</evidence>